<comment type="caution">
    <text evidence="2">The sequence shown here is derived from an EMBL/GenBank/DDBJ whole genome shotgun (WGS) entry which is preliminary data.</text>
</comment>
<sequence>MASHTTPECHVHTHVEFMSVDASPTPGPSRLNRRTERKTMPSEWKPANDSEDVARNQPGPSSANATPLTRKEHTRRTSRTEQTVPCTRTPIDPFVHEHWQPAPTPSQADPPVAPVTPLQNITIQNETPAHAQDTQPMEEDHFDGLSSWTLSDSSLDDIRADPFTDVPTTTGGPLCAEYDLELEGARDILHRCEVIARGMYRCLEPCKRLVRVENSAQSSLEIATILRTLDALTVVPDGCRHECDPSGHCPYESWHQSHSRQVSRVSRRCTRFLNEFAPETITPRRTSTLETLLQEFLAAFRQYEASLKNSWAELEKMVREARLIQLKLLIPQQKETLYRMQAEYYRLDNERRKA</sequence>
<organism evidence="2 3">
    <name type="scientific">Mycena chlorophos</name>
    <name type="common">Agaric fungus</name>
    <name type="synonym">Agaricus chlorophos</name>
    <dbReference type="NCBI Taxonomy" id="658473"/>
    <lineage>
        <taxon>Eukaryota</taxon>
        <taxon>Fungi</taxon>
        <taxon>Dikarya</taxon>
        <taxon>Basidiomycota</taxon>
        <taxon>Agaricomycotina</taxon>
        <taxon>Agaricomycetes</taxon>
        <taxon>Agaricomycetidae</taxon>
        <taxon>Agaricales</taxon>
        <taxon>Marasmiineae</taxon>
        <taxon>Mycenaceae</taxon>
        <taxon>Mycena</taxon>
    </lineage>
</organism>
<evidence type="ECO:0000256" key="1">
    <source>
        <dbReference type="SAM" id="MobiDB-lite"/>
    </source>
</evidence>
<feature type="compositionally biased region" description="Basic and acidic residues" evidence="1">
    <location>
        <begin position="33"/>
        <end position="54"/>
    </location>
</feature>
<evidence type="ECO:0000313" key="3">
    <source>
        <dbReference type="Proteomes" id="UP000613580"/>
    </source>
</evidence>
<name>A0A8H6VQK9_MYCCL</name>
<keyword evidence="3" id="KW-1185">Reference proteome</keyword>
<dbReference type="Proteomes" id="UP000613580">
    <property type="component" value="Unassembled WGS sequence"/>
</dbReference>
<dbReference type="OrthoDB" id="10616609at2759"/>
<gene>
    <name evidence="2" type="ORF">HMN09_01313500</name>
</gene>
<feature type="compositionally biased region" description="Polar residues" evidence="1">
    <location>
        <begin position="58"/>
        <end position="67"/>
    </location>
</feature>
<accession>A0A8H6VQK9</accession>
<proteinExistence type="predicted"/>
<dbReference type="AlphaFoldDB" id="A0A8H6VQK9"/>
<reference evidence="2" key="1">
    <citation type="submission" date="2020-05" db="EMBL/GenBank/DDBJ databases">
        <title>Mycena genomes resolve the evolution of fungal bioluminescence.</title>
        <authorList>
            <person name="Tsai I.J."/>
        </authorList>
    </citation>
    <scope>NUCLEOTIDE SEQUENCE</scope>
    <source>
        <strain evidence="2">110903Hualien_Pintung</strain>
    </source>
</reference>
<feature type="region of interest" description="Disordered" evidence="1">
    <location>
        <begin position="1"/>
        <end position="87"/>
    </location>
</feature>
<evidence type="ECO:0000313" key="2">
    <source>
        <dbReference type="EMBL" id="KAF7290084.1"/>
    </source>
</evidence>
<protein>
    <submittedName>
        <fullName evidence="2">Uncharacterized protein</fullName>
    </submittedName>
</protein>
<dbReference type="EMBL" id="JACAZE010000027">
    <property type="protein sequence ID" value="KAF7290084.1"/>
    <property type="molecule type" value="Genomic_DNA"/>
</dbReference>